<dbReference type="AlphaFoldDB" id="A0A183K475"/>
<reference evidence="3" key="1">
    <citation type="submission" date="2016-06" db="UniProtKB">
        <authorList>
            <consortium name="WormBaseParasite"/>
        </authorList>
    </citation>
    <scope>IDENTIFICATION</scope>
</reference>
<name>A0A183K475_9TREM</name>
<proteinExistence type="predicted"/>
<keyword evidence="2" id="KW-1185">Reference proteome</keyword>
<evidence type="ECO:0000313" key="1">
    <source>
        <dbReference type="EMBL" id="VDP37091.1"/>
    </source>
</evidence>
<dbReference type="EMBL" id="UZAK01033421">
    <property type="protein sequence ID" value="VDP37091.1"/>
    <property type="molecule type" value="Genomic_DNA"/>
</dbReference>
<evidence type="ECO:0000313" key="2">
    <source>
        <dbReference type="Proteomes" id="UP000279833"/>
    </source>
</evidence>
<evidence type="ECO:0000313" key="3">
    <source>
        <dbReference type="WBParaSite" id="SCUD_0000979401-mRNA-1"/>
    </source>
</evidence>
<dbReference type="Proteomes" id="UP000279833">
    <property type="component" value="Unassembled WGS sequence"/>
</dbReference>
<accession>A0A183K475</accession>
<sequence length="39" mass="4574">MESTLLSIMNSVLSNDICHLRQFLSSIFQSRFPDWCIIK</sequence>
<organism evidence="3">
    <name type="scientific">Schistosoma curassoni</name>
    <dbReference type="NCBI Taxonomy" id="6186"/>
    <lineage>
        <taxon>Eukaryota</taxon>
        <taxon>Metazoa</taxon>
        <taxon>Spiralia</taxon>
        <taxon>Lophotrochozoa</taxon>
        <taxon>Platyhelminthes</taxon>
        <taxon>Trematoda</taxon>
        <taxon>Digenea</taxon>
        <taxon>Strigeidida</taxon>
        <taxon>Schistosomatoidea</taxon>
        <taxon>Schistosomatidae</taxon>
        <taxon>Schistosoma</taxon>
    </lineage>
</organism>
<gene>
    <name evidence="1" type="ORF">SCUD_LOCUS9794</name>
</gene>
<reference evidence="1 2" key="2">
    <citation type="submission" date="2018-11" db="EMBL/GenBank/DDBJ databases">
        <authorList>
            <consortium name="Pathogen Informatics"/>
        </authorList>
    </citation>
    <scope>NUCLEOTIDE SEQUENCE [LARGE SCALE GENOMIC DNA]</scope>
    <source>
        <strain evidence="1">Dakar</strain>
        <strain evidence="2">Dakar, Senegal</strain>
    </source>
</reference>
<dbReference type="WBParaSite" id="SCUD_0000979401-mRNA-1">
    <property type="protein sequence ID" value="SCUD_0000979401-mRNA-1"/>
    <property type="gene ID" value="SCUD_0000979401"/>
</dbReference>
<protein>
    <submittedName>
        <fullName evidence="1 3">Uncharacterized protein</fullName>
    </submittedName>
</protein>